<evidence type="ECO:0000313" key="2">
    <source>
        <dbReference type="EMBL" id="CAA9236310.1"/>
    </source>
</evidence>
<accession>A0A6J4HY63</accession>
<reference evidence="2" key="1">
    <citation type="submission" date="2020-02" db="EMBL/GenBank/DDBJ databases">
        <authorList>
            <person name="Meier V. D."/>
        </authorList>
    </citation>
    <scope>NUCLEOTIDE SEQUENCE</scope>
    <source>
        <strain evidence="2">AVDCRST_MAG54</strain>
    </source>
</reference>
<feature type="non-terminal residue" evidence="2">
    <location>
        <position position="1"/>
    </location>
</feature>
<organism evidence="2">
    <name type="scientific">uncultured Actinomycetospora sp</name>
    <dbReference type="NCBI Taxonomy" id="1135996"/>
    <lineage>
        <taxon>Bacteria</taxon>
        <taxon>Bacillati</taxon>
        <taxon>Actinomycetota</taxon>
        <taxon>Actinomycetes</taxon>
        <taxon>Pseudonocardiales</taxon>
        <taxon>Pseudonocardiaceae</taxon>
        <taxon>Actinomycetospora</taxon>
        <taxon>environmental samples</taxon>
    </lineage>
</organism>
<proteinExistence type="predicted"/>
<feature type="compositionally biased region" description="Basic residues" evidence="1">
    <location>
        <begin position="59"/>
        <end position="74"/>
    </location>
</feature>
<feature type="non-terminal residue" evidence="2">
    <location>
        <position position="207"/>
    </location>
</feature>
<feature type="region of interest" description="Disordered" evidence="1">
    <location>
        <begin position="24"/>
        <end position="207"/>
    </location>
</feature>
<dbReference type="EMBL" id="CADCTH010000172">
    <property type="protein sequence ID" value="CAA9236310.1"/>
    <property type="molecule type" value="Genomic_DNA"/>
</dbReference>
<gene>
    <name evidence="2" type="ORF">AVDCRST_MAG54-1281</name>
</gene>
<name>A0A6J4HY63_9PSEU</name>
<feature type="compositionally biased region" description="Low complexity" evidence="1">
    <location>
        <begin position="188"/>
        <end position="199"/>
    </location>
</feature>
<feature type="compositionally biased region" description="Gly residues" evidence="1">
    <location>
        <begin position="35"/>
        <end position="45"/>
    </location>
</feature>
<dbReference type="AlphaFoldDB" id="A0A6J4HY63"/>
<feature type="compositionally biased region" description="Basic residues" evidence="1">
    <location>
        <begin position="163"/>
        <end position="174"/>
    </location>
</feature>
<protein>
    <submittedName>
        <fullName evidence="2">Uncharacterized protein</fullName>
    </submittedName>
</protein>
<evidence type="ECO:0000256" key="1">
    <source>
        <dbReference type="SAM" id="MobiDB-lite"/>
    </source>
</evidence>
<sequence length="207" mass="22313">EHLPARRPVGVGGRQRRLAARLRRLRLDHAAQPQGPGGGPAGAAGPGRHRVARRGPSPRPRRGLRALRPQRGRLARLPGPLPVQPALQRRAAQHLDGPPAPGERRDPVAAVRLRGGQPRGALLRAGRPRDALHRLPRHPLGTRQQRPAAPPRPSRGPPQAQLGRRRGRRPRRLRVGAGAPRARRRAAPGDVAGRLAAGRRAGRQPGV</sequence>